<sequence length="53" mass="6575">MPQLSPMKWLFLFTSITLIFFLILIKLNFFFKKKMLSEKNINLNMMKNKKFKW</sequence>
<keyword evidence="10 12" id="KW-0496">Mitochondrion</keyword>
<name>A0A977SPK0_9HYME</name>
<geneLocation type="mitochondrion" evidence="14"/>
<comment type="similarity">
    <text evidence="2 12">Belongs to the ATPase protein 8 family.</text>
</comment>
<organism evidence="14">
    <name type="scientific">Dolichovespula lama</name>
    <dbReference type="NCBI Taxonomy" id="2982221"/>
    <lineage>
        <taxon>Eukaryota</taxon>
        <taxon>Metazoa</taxon>
        <taxon>Ecdysozoa</taxon>
        <taxon>Arthropoda</taxon>
        <taxon>Hexapoda</taxon>
        <taxon>Insecta</taxon>
        <taxon>Pterygota</taxon>
        <taxon>Neoptera</taxon>
        <taxon>Endopterygota</taxon>
        <taxon>Hymenoptera</taxon>
        <taxon>Apocrita</taxon>
        <taxon>Aculeata</taxon>
        <taxon>Vespoidea</taxon>
        <taxon>Vespidae</taxon>
        <taxon>Vespinae</taxon>
        <taxon>Dolichovespula</taxon>
    </lineage>
</organism>
<dbReference type="InterPro" id="IPR001421">
    <property type="entry name" value="ATP8_metazoa"/>
</dbReference>
<evidence type="ECO:0000313" key="14">
    <source>
        <dbReference type="EMBL" id="UXO94117.1"/>
    </source>
</evidence>
<keyword evidence="4 12" id="KW-0813">Transport</keyword>
<keyword evidence="7 12" id="KW-0375">Hydrogen ion transport</keyword>
<dbReference type="GO" id="GO:0015078">
    <property type="term" value="F:proton transmembrane transporter activity"/>
    <property type="evidence" value="ECO:0007669"/>
    <property type="project" value="InterPro"/>
</dbReference>
<evidence type="ECO:0000256" key="3">
    <source>
        <dbReference type="ARBA" id="ARBA00011291"/>
    </source>
</evidence>
<dbReference type="GO" id="GO:0015986">
    <property type="term" value="P:proton motive force-driven ATP synthesis"/>
    <property type="evidence" value="ECO:0007669"/>
    <property type="project" value="InterPro"/>
</dbReference>
<dbReference type="EMBL" id="OP250140">
    <property type="protein sequence ID" value="UXO94117.1"/>
    <property type="molecule type" value="Genomic_DNA"/>
</dbReference>
<evidence type="ECO:0000256" key="4">
    <source>
        <dbReference type="ARBA" id="ARBA00022448"/>
    </source>
</evidence>
<dbReference type="Pfam" id="PF00895">
    <property type="entry name" value="ATP-synt_8"/>
    <property type="match status" value="1"/>
</dbReference>
<keyword evidence="8 13" id="KW-1133">Transmembrane helix</keyword>
<comment type="subcellular location">
    <subcellularLocation>
        <location evidence="1 12">Mitochondrion membrane</location>
        <topology evidence="1 12">Single-pass membrane protein</topology>
    </subcellularLocation>
</comment>
<keyword evidence="11 13" id="KW-0472">Membrane</keyword>
<evidence type="ECO:0000256" key="7">
    <source>
        <dbReference type="ARBA" id="ARBA00022781"/>
    </source>
</evidence>
<evidence type="ECO:0000256" key="6">
    <source>
        <dbReference type="ARBA" id="ARBA00022692"/>
    </source>
</evidence>
<evidence type="ECO:0000256" key="5">
    <source>
        <dbReference type="ARBA" id="ARBA00022547"/>
    </source>
</evidence>
<evidence type="ECO:0000256" key="8">
    <source>
        <dbReference type="ARBA" id="ARBA00022989"/>
    </source>
</evidence>
<keyword evidence="5 12" id="KW-0138">CF(0)</keyword>
<dbReference type="GO" id="GO:0031966">
    <property type="term" value="C:mitochondrial membrane"/>
    <property type="evidence" value="ECO:0007669"/>
    <property type="project" value="UniProtKB-SubCell"/>
</dbReference>
<evidence type="ECO:0000256" key="2">
    <source>
        <dbReference type="ARBA" id="ARBA00008892"/>
    </source>
</evidence>
<evidence type="ECO:0000256" key="11">
    <source>
        <dbReference type="ARBA" id="ARBA00023136"/>
    </source>
</evidence>
<evidence type="ECO:0000256" key="12">
    <source>
        <dbReference type="RuleBase" id="RU003661"/>
    </source>
</evidence>
<protein>
    <recommendedName>
        <fullName evidence="12">ATP synthase complex subunit 8</fullName>
    </recommendedName>
</protein>
<gene>
    <name evidence="14" type="primary">atp8</name>
</gene>
<proteinExistence type="inferred from homology"/>
<dbReference type="AlphaFoldDB" id="A0A977SPK0"/>
<keyword evidence="9 12" id="KW-0406">Ion transport</keyword>
<dbReference type="GO" id="GO:0045259">
    <property type="term" value="C:proton-transporting ATP synthase complex"/>
    <property type="evidence" value="ECO:0007669"/>
    <property type="project" value="UniProtKB-KW"/>
</dbReference>
<accession>A0A977SPK0</accession>
<evidence type="ECO:0000256" key="9">
    <source>
        <dbReference type="ARBA" id="ARBA00023065"/>
    </source>
</evidence>
<keyword evidence="6 12" id="KW-0812">Transmembrane</keyword>
<evidence type="ECO:0000256" key="1">
    <source>
        <dbReference type="ARBA" id="ARBA00004304"/>
    </source>
</evidence>
<evidence type="ECO:0000256" key="13">
    <source>
        <dbReference type="SAM" id="Phobius"/>
    </source>
</evidence>
<reference evidence="14" key="1">
    <citation type="submission" date="2022-08" db="EMBL/GenBank/DDBJ databases">
        <title>Next-generation sequencing of four mitochondrial genomes of Dolichovespula (Hymenoptera: Vespidae) with a phylogenetic analysis and divergence time estimating of Vespidae.</title>
        <authorList>
            <person name="Wang H."/>
            <person name="Wen Q."/>
            <person name="Wang T.-F."/>
            <person name="Ran F.-R."/>
            <person name="Wang M."/>
            <person name="Fan X.-L."/>
            <person name="Wei S.-J."/>
            <person name="Li Z.-H."/>
            <person name="Tan J.-L."/>
        </authorList>
    </citation>
    <scope>NUCLEOTIDE SEQUENCE</scope>
</reference>
<feature type="transmembrane region" description="Helical" evidence="13">
    <location>
        <begin position="12"/>
        <end position="31"/>
    </location>
</feature>
<evidence type="ECO:0000256" key="10">
    <source>
        <dbReference type="ARBA" id="ARBA00023128"/>
    </source>
</evidence>
<comment type="subunit">
    <text evidence="3">F-type ATPases have 2 components, CF(1) - the catalytic core - and CF(0) - the membrane proton channel.</text>
</comment>